<name>A0ABQ1RLM7_9ALTE</name>
<sequence>MQIQNGLSLFDYLDNPEKSKQSLQQIADKANQNIGAELTELGQTGRGQMDDVLKKMESGESAVKMQTLDNMIAFNLRPVAAELQDLADRLNLPQPVSLQHEQGKWQVEGADADSDNKSLQRLQQYLDANQPLQDKLSQLSRLSEMYEQGKTREFAAELKAQDVPQQKVVDFLSSSRDHLKAASDISLYREELKLDSRGQAQSLYDNARQNLGLD</sequence>
<evidence type="ECO:0000313" key="1">
    <source>
        <dbReference type="EMBL" id="GGD74168.1"/>
    </source>
</evidence>
<organism evidence="1 2">
    <name type="scientific">Lacimicrobium alkaliphilum</name>
    <dbReference type="NCBI Taxonomy" id="1526571"/>
    <lineage>
        <taxon>Bacteria</taxon>
        <taxon>Pseudomonadati</taxon>
        <taxon>Pseudomonadota</taxon>
        <taxon>Gammaproteobacteria</taxon>
        <taxon>Alteromonadales</taxon>
        <taxon>Alteromonadaceae</taxon>
        <taxon>Lacimicrobium</taxon>
    </lineage>
</organism>
<protein>
    <submittedName>
        <fullName evidence="1">Uncharacterized protein</fullName>
    </submittedName>
</protein>
<dbReference type="RefSeq" id="WP_099035877.1">
    <property type="nucleotide sequence ID" value="NZ_BMGJ01000015.1"/>
</dbReference>
<comment type="caution">
    <text evidence="1">The sequence shown here is derived from an EMBL/GenBank/DDBJ whole genome shotgun (WGS) entry which is preliminary data.</text>
</comment>
<evidence type="ECO:0000313" key="2">
    <source>
        <dbReference type="Proteomes" id="UP000614272"/>
    </source>
</evidence>
<keyword evidence="2" id="KW-1185">Reference proteome</keyword>
<gene>
    <name evidence="1" type="ORF">GCM10011357_31490</name>
</gene>
<dbReference type="Proteomes" id="UP000614272">
    <property type="component" value="Unassembled WGS sequence"/>
</dbReference>
<accession>A0ABQ1RLM7</accession>
<proteinExistence type="predicted"/>
<reference evidence="2" key="1">
    <citation type="journal article" date="2019" name="Int. J. Syst. Evol. Microbiol.">
        <title>The Global Catalogue of Microorganisms (GCM) 10K type strain sequencing project: providing services to taxonomists for standard genome sequencing and annotation.</title>
        <authorList>
            <consortium name="The Broad Institute Genomics Platform"/>
            <consortium name="The Broad Institute Genome Sequencing Center for Infectious Disease"/>
            <person name="Wu L."/>
            <person name="Ma J."/>
        </authorList>
    </citation>
    <scope>NUCLEOTIDE SEQUENCE [LARGE SCALE GENOMIC DNA]</scope>
    <source>
        <strain evidence="2">CGMCC 1.12923</strain>
    </source>
</reference>
<dbReference type="EMBL" id="BMGJ01000015">
    <property type="protein sequence ID" value="GGD74168.1"/>
    <property type="molecule type" value="Genomic_DNA"/>
</dbReference>